<reference evidence="1" key="1">
    <citation type="submission" date="2023-10" db="EMBL/GenBank/DDBJ databases">
        <title>Genome assemblies of two species of porcelain crab, Petrolisthes cinctipes and Petrolisthes manimaculis (Anomura: Porcellanidae).</title>
        <authorList>
            <person name="Angst P."/>
        </authorList>
    </citation>
    <scope>NUCLEOTIDE SEQUENCE</scope>
    <source>
        <strain evidence="1">PB745_01</strain>
        <tissue evidence="1">Gill</tissue>
    </source>
</reference>
<dbReference type="EMBL" id="JAWQEG010003396">
    <property type="protein sequence ID" value="KAK3866444.1"/>
    <property type="molecule type" value="Genomic_DNA"/>
</dbReference>
<evidence type="ECO:0000313" key="1">
    <source>
        <dbReference type="EMBL" id="KAK3866444.1"/>
    </source>
</evidence>
<sequence length="127" mass="14503">MQVLFWFSCTRLAGYELAIINTAVASVDPSWPNLWPPQSIIGPARGLAWDRWATRGERLRRSWHSLARCQPHEHPSLPPLQSLFLALTRLDLRQPSPIFGKQHEIHSKLSRIVTKYKSDLVGPSVNK</sequence>
<proteinExistence type="predicted"/>
<evidence type="ECO:0000313" key="2">
    <source>
        <dbReference type="Proteomes" id="UP001286313"/>
    </source>
</evidence>
<dbReference type="AlphaFoldDB" id="A0AAE1F2R4"/>
<name>A0AAE1F2R4_PETCI</name>
<gene>
    <name evidence="1" type="ORF">Pcinc_028021</name>
</gene>
<organism evidence="1 2">
    <name type="scientific">Petrolisthes cinctipes</name>
    <name type="common">Flat porcelain crab</name>
    <dbReference type="NCBI Taxonomy" id="88211"/>
    <lineage>
        <taxon>Eukaryota</taxon>
        <taxon>Metazoa</taxon>
        <taxon>Ecdysozoa</taxon>
        <taxon>Arthropoda</taxon>
        <taxon>Crustacea</taxon>
        <taxon>Multicrustacea</taxon>
        <taxon>Malacostraca</taxon>
        <taxon>Eumalacostraca</taxon>
        <taxon>Eucarida</taxon>
        <taxon>Decapoda</taxon>
        <taxon>Pleocyemata</taxon>
        <taxon>Anomura</taxon>
        <taxon>Galatheoidea</taxon>
        <taxon>Porcellanidae</taxon>
        <taxon>Petrolisthes</taxon>
    </lineage>
</organism>
<comment type="caution">
    <text evidence="1">The sequence shown here is derived from an EMBL/GenBank/DDBJ whole genome shotgun (WGS) entry which is preliminary data.</text>
</comment>
<accession>A0AAE1F2R4</accession>
<keyword evidence="2" id="KW-1185">Reference proteome</keyword>
<dbReference type="Proteomes" id="UP001286313">
    <property type="component" value="Unassembled WGS sequence"/>
</dbReference>
<protein>
    <submittedName>
        <fullName evidence="1">Uncharacterized protein</fullName>
    </submittedName>
</protein>